<evidence type="ECO:0000313" key="1">
    <source>
        <dbReference type="EMBL" id="GAA3563143.1"/>
    </source>
</evidence>
<protein>
    <submittedName>
        <fullName evidence="1">Uncharacterized protein</fullName>
    </submittedName>
</protein>
<reference evidence="2" key="1">
    <citation type="journal article" date="2019" name="Int. J. Syst. Evol. Microbiol.">
        <title>The Global Catalogue of Microorganisms (GCM) 10K type strain sequencing project: providing services to taxonomists for standard genome sequencing and annotation.</title>
        <authorList>
            <consortium name="The Broad Institute Genomics Platform"/>
            <consortium name="The Broad Institute Genome Sequencing Center for Infectious Disease"/>
            <person name="Wu L."/>
            <person name="Ma J."/>
        </authorList>
    </citation>
    <scope>NUCLEOTIDE SEQUENCE [LARGE SCALE GENOMIC DNA]</scope>
    <source>
        <strain evidence="2">JCM 17326</strain>
    </source>
</reference>
<dbReference type="EMBL" id="BAABDQ010000010">
    <property type="protein sequence ID" value="GAA3563143.1"/>
    <property type="molecule type" value="Genomic_DNA"/>
</dbReference>
<keyword evidence="2" id="KW-1185">Reference proteome</keyword>
<evidence type="ECO:0000313" key="2">
    <source>
        <dbReference type="Proteomes" id="UP001500630"/>
    </source>
</evidence>
<gene>
    <name evidence="1" type="ORF">GCM10022419_049770</name>
</gene>
<accession>A0ABP6XAS4</accession>
<proteinExistence type="predicted"/>
<sequence>MGEQDRDRLEPVLAQQLVDAVGRVLTWVDDHALLAGGRRDNVTISLEGPCGEAGDEHLPQVISSKSQWECNRRVPVRVAGLRIITRWPIRFAHLS</sequence>
<organism evidence="1 2">
    <name type="scientific">Nonomuraea rosea</name>
    <dbReference type="NCBI Taxonomy" id="638574"/>
    <lineage>
        <taxon>Bacteria</taxon>
        <taxon>Bacillati</taxon>
        <taxon>Actinomycetota</taxon>
        <taxon>Actinomycetes</taxon>
        <taxon>Streptosporangiales</taxon>
        <taxon>Streptosporangiaceae</taxon>
        <taxon>Nonomuraea</taxon>
    </lineage>
</organism>
<name>A0ABP6XAS4_9ACTN</name>
<dbReference type="Proteomes" id="UP001500630">
    <property type="component" value="Unassembled WGS sequence"/>
</dbReference>
<comment type="caution">
    <text evidence="1">The sequence shown here is derived from an EMBL/GenBank/DDBJ whole genome shotgun (WGS) entry which is preliminary data.</text>
</comment>